<dbReference type="RefSeq" id="WP_059071830.1">
    <property type="nucleotide sequence ID" value="NZ_LNAL01000008.1"/>
</dbReference>
<feature type="compositionally biased region" description="Basic and acidic residues" evidence="1">
    <location>
        <begin position="13"/>
        <end position="29"/>
    </location>
</feature>
<feature type="compositionally biased region" description="Basic and acidic residues" evidence="1">
    <location>
        <begin position="37"/>
        <end position="49"/>
    </location>
</feature>
<evidence type="ECO:0000313" key="3">
    <source>
        <dbReference type="Proteomes" id="UP000054223"/>
    </source>
</evidence>
<dbReference type="EMBL" id="LNAL01000008">
    <property type="protein sequence ID" value="KUG06135.1"/>
    <property type="molecule type" value="Genomic_DNA"/>
</dbReference>
<evidence type="ECO:0000313" key="2">
    <source>
        <dbReference type="EMBL" id="KUG06135.1"/>
    </source>
</evidence>
<sequence length="61" mass="7067">MTKNRTNVPATPPHDDPNRKKQEDQRPDTMKTSNRHPTPDKAHDPERNADPGLKSNQRNKR</sequence>
<accession>A0A9X0HHR7</accession>
<name>A0A9X0HHR7_SOLP1</name>
<organism evidence="2 3">
    <name type="scientific">Solirubrum puertoriconensis</name>
    <dbReference type="NCBI Taxonomy" id="1751427"/>
    <lineage>
        <taxon>Bacteria</taxon>
        <taxon>Pseudomonadati</taxon>
        <taxon>Bacteroidota</taxon>
        <taxon>Cytophagia</taxon>
        <taxon>Cytophagales</taxon>
    </lineage>
</organism>
<reference evidence="2 3" key="1">
    <citation type="submission" date="2015-11" db="EMBL/GenBank/DDBJ databases">
        <title>Solirubrum puertoriconensis gen. nov. an environmental bacteria isolated in Puerto Rico.</title>
        <authorList>
            <person name="Cuebas-Irizarry M.F."/>
            <person name="Montalvo-Rodriguez R."/>
        </authorList>
    </citation>
    <scope>NUCLEOTIDE SEQUENCE [LARGE SCALE GENOMIC DNA]</scope>
    <source>
        <strain evidence="2 3">MC1A</strain>
    </source>
</reference>
<feature type="region of interest" description="Disordered" evidence="1">
    <location>
        <begin position="1"/>
        <end position="61"/>
    </location>
</feature>
<evidence type="ECO:0000256" key="1">
    <source>
        <dbReference type="SAM" id="MobiDB-lite"/>
    </source>
</evidence>
<comment type="caution">
    <text evidence="2">The sequence shown here is derived from an EMBL/GenBank/DDBJ whole genome shotgun (WGS) entry which is preliminary data.</text>
</comment>
<keyword evidence="3" id="KW-1185">Reference proteome</keyword>
<dbReference type="AlphaFoldDB" id="A0A9X0HHR7"/>
<dbReference type="Proteomes" id="UP000054223">
    <property type="component" value="Unassembled WGS sequence"/>
</dbReference>
<proteinExistence type="predicted"/>
<gene>
    <name evidence="2" type="ORF">ASU33_01845</name>
</gene>
<dbReference type="OrthoDB" id="9855526at2"/>
<protein>
    <submittedName>
        <fullName evidence="2">Uncharacterized protein</fullName>
    </submittedName>
</protein>